<evidence type="ECO:0000313" key="7">
    <source>
        <dbReference type="EMBL" id="KAJ4922969.1"/>
    </source>
</evidence>
<feature type="region of interest" description="Disordered" evidence="4">
    <location>
        <begin position="182"/>
        <end position="337"/>
    </location>
</feature>
<feature type="compositionally biased region" description="Basic and acidic residues" evidence="4">
    <location>
        <begin position="500"/>
        <end position="513"/>
    </location>
</feature>
<gene>
    <name evidence="7" type="ORF">JOQ06_022831</name>
</gene>
<comment type="subcellular location">
    <subcellularLocation>
        <location evidence="1">Secreted</location>
    </subcellularLocation>
</comment>
<dbReference type="Gene3D" id="2.10.70.10">
    <property type="entry name" value="Complement Module, domain 1"/>
    <property type="match status" value="1"/>
</dbReference>
<evidence type="ECO:0000256" key="2">
    <source>
        <dbReference type="ARBA" id="ARBA00022525"/>
    </source>
</evidence>
<feature type="compositionally biased region" description="Low complexity" evidence="4">
    <location>
        <begin position="514"/>
        <end position="524"/>
    </location>
</feature>
<dbReference type="Pfam" id="PF24532">
    <property type="entry name" value="FIBL-2"/>
    <property type="match status" value="1"/>
</dbReference>
<dbReference type="PANTHER" id="PTHR46252">
    <property type="entry name" value="BRORIN FAMILY MEMBER"/>
    <property type="match status" value="1"/>
</dbReference>
<feature type="region of interest" description="Disordered" evidence="4">
    <location>
        <begin position="496"/>
        <end position="528"/>
    </location>
</feature>
<evidence type="ECO:0000256" key="5">
    <source>
        <dbReference type="SAM" id="SignalP"/>
    </source>
</evidence>
<dbReference type="GO" id="GO:0005615">
    <property type="term" value="C:extracellular space"/>
    <property type="evidence" value="ECO:0007669"/>
    <property type="project" value="TreeGrafter"/>
</dbReference>
<evidence type="ECO:0000256" key="1">
    <source>
        <dbReference type="ARBA" id="ARBA00004613"/>
    </source>
</evidence>
<proteinExistence type="predicted"/>
<comment type="caution">
    <text evidence="7">The sequence shown here is derived from an EMBL/GenBank/DDBJ whole genome shotgun (WGS) entry which is preliminary data.</text>
</comment>
<dbReference type="Proteomes" id="UP001219934">
    <property type="component" value="Unassembled WGS sequence"/>
</dbReference>
<evidence type="ECO:0000259" key="6">
    <source>
        <dbReference type="PROSITE" id="PS01178"/>
    </source>
</evidence>
<evidence type="ECO:0000313" key="8">
    <source>
        <dbReference type="Proteomes" id="UP001219934"/>
    </source>
</evidence>
<evidence type="ECO:0000256" key="4">
    <source>
        <dbReference type="SAM" id="MobiDB-lite"/>
    </source>
</evidence>
<name>A0AAD6AD33_9TELE</name>
<dbReference type="GO" id="GO:0030514">
    <property type="term" value="P:negative regulation of BMP signaling pathway"/>
    <property type="evidence" value="ECO:0007669"/>
    <property type="project" value="TreeGrafter"/>
</dbReference>
<sequence>MAALKAEVLLLRFTILFLCSSVCLCQRDCTGVDCPQLENCIEEVLDTGSCCASCLQKGCMCEGYQYYDCLHAGFKNGKVAEGESYFVDYGSTECLCPTGGGRISCDFISCPDLPPNCIDVSEPVDGCMQCERVGCIYDGQKYDAGHSLNADPCQVCHCPPEGGKMMCYPVPECDQNKVHNPMLAEPTDEDKHKSHAERFDQQGRTDQFSTPHQLPPNLPLFKTPPSEGILPLMKEESEDYDYNPTDFPEPYPQSLALPTQSSSSNKLISVSRASDRTTALKSFDRQNKLELRERHKVHEHPADREEVTESSIGEQQRTIKPQTKMDTTSWQPSQSLTSAQSVSVSDITTKKDLENPLHAFESSDSVTFPLIRELGSEKHPLLSPESAVHQQISSETQTYNQSASEGVTTISSKNQINVSHTVRGTDSQTNQENVPLYMQSSPESPNVEKDLQGTIATDIEEGMDEEEEKLETSFSVTGPEGLDVPYKMNPAPQEVIQEETEGRDPTSRKEKITTKPTTNSPTTPDFLTTPVTQEMSNTQAAIRVNLQQSEPSRKPFERLVNLHSDDQEEEVEEEERNDRPLLVQTDGGKQCCLSSLKEIQCQSGMTSARRGDTCEGEEDRCPDDSHQVCCSCCALGLQVRSEGKGCEIHQFLGYPCGHIFLTCCEEEEGLSKVSLRRKPRPTSIPREGTFTH</sequence>
<keyword evidence="3" id="KW-1015">Disulfide bond</keyword>
<keyword evidence="5" id="KW-0732">Signal</keyword>
<feature type="compositionally biased region" description="Polar residues" evidence="4">
    <location>
        <begin position="309"/>
        <end position="337"/>
    </location>
</feature>
<protein>
    <recommendedName>
        <fullName evidence="6">Anaphylatoxin-like domain-containing protein</fullName>
    </recommendedName>
</protein>
<feature type="compositionally biased region" description="Basic and acidic residues" evidence="4">
    <location>
        <begin position="282"/>
        <end position="293"/>
    </location>
</feature>
<dbReference type="PROSITE" id="PS01177">
    <property type="entry name" value="ANAPHYLATOXIN_1"/>
    <property type="match status" value="1"/>
</dbReference>
<dbReference type="AlphaFoldDB" id="A0AAD6AD33"/>
<evidence type="ECO:0000256" key="3">
    <source>
        <dbReference type="ARBA" id="ARBA00023157"/>
    </source>
</evidence>
<dbReference type="InterPro" id="IPR056612">
    <property type="entry name" value="FIBL-2_dom"/>
</dbReference>
<keyword evidence="8" id="KW-1185">Reference proteome</keyword>
<dbReference type="GO" id="GO:0045202">
    <property type="term" value="C:synapse"/>
    <property type="evidence" value="ECO:0007669"/>
    <property type="project" value="UniProtKB-SubCell"/>
</dbReference>
<dbReference type="EMBL" id="JAPTMU010000049">
    <property type="protein sequence ID" value="KAJ4922969.1"/>
    <property type="molecule type" value="Genomic_DNA"/>
</dbReference>
<feature type="chain" id="PRO_5042133415" description="Anaphylatoxin-like domain-containing protein" evidence="5">
    <location>
        <begin position="26"/>
        <end position="692"/>
    </location>
</feature>
<feature type="compositionally biased region" description="Basic and acidic residues" evidence="4">
    <location>
        <begin position="189"/>
        <end position="203"/>
    </location>
</feature>
<feature type="domain" description="Anaphylatoxin-like" evidence="6">
    <location>
        <begin position="632"/>
        <end position="664"/>
    </location>
</feature>
<accession>A0AAD6AD33</accession>
<dbReference type="PROSITE" id="PS01178">
    <property type="entry name" value="ANAPHYLATOXIN_2"/>
    <property type="match status" value="1"/>
</dbReference>
<dbReference type="InterPro" id="IPR000020">
    <property type="entry name" value="Anaphylatoxin/fibulin"/>
</dbReference>
<feature type="compositionally biased region" description="Polar residues" evidence="4">
    <location>
        <begin position="256"/>
        <end position="280"/>
    </location>
</feature>
<dbReference type="GO" id="GO:0032281">
    <property type="term" value="C:AMPA glutamate receptor complex"/>
    <property type="evidence" value="ECO:0007669"/>
    <property type="project" value="TreeGrafter"/>
</dbReference>
<keyword evidence="2" id="KW-0964">Secreted</keyword>
<organism evidence="7 8">
    <name type="scientific">Pogonophryne albipinna</name>
    <dbReference type="NCBI Taxonomy" id="1090488"/>
    <lineage>
        <taxon>Eukaryota</taxon>
        <taxon>Metazoa</taxon>
        <taxon>Chordata</taxon>
        <taxon>Craniata</taxon>
        <taxon>Vertebrata</taxon>
        <taxon>Euteleostomi</taxon>
        <taxon>Actinopterygii</taxon>
        <taxon>Neopterygii</taxon>
        <taxon>Teleostei</taxon>
        <taxon>Neoteleostei</taxon>
        <taxon>Acanthomorphata</taxon>
        <taxon>Eupercaria</taxon>
        <taxon>Perciformes</taxon>
        <taxon>Notothenioidei</taxon>
        <taxon>Pogonophryne</taxon>
    </lineage>
</organism>
<dbReference type="InterPro" id="IPR042979">
    <property type="entry name" value="VWC2/VWC2L"/>
</dbReference>
<dbReference type="PANTHER" id="PTHR46252:SF3">
    <property type="entry name" value="KIELIN_CHORDIN-LIKE PROTEIN"/>
    <property type="match status" value="1"/>
</dbReference>
<feature type="signal peptide" evidence="5">
    <location>
        <begin position="1"/>
        <end position="25"/>
    </location>
</feature>
<reference evidence="7" key="1">
    <citation type="submission" date="2022-11" db="EMBL/GenBank/DDBJ databases">
        <title>Chromosome-level genome of Pogonophryne albipinna.</title>
        <authorList>
            <person name="Jo E."/>
        </authorList>
    </citation>
    <scope>NUCLEOTIDE SEQUENCE</scope>
    <source>
        <strain evidence="7">SGF0006</strain>
        <tissue evidence="7">Muscle</tissue>
    </source>
</reference>